<evidence type="ECO:0000256" key="2">
    <source>
        <dbReference type="ARBA" id="ARBA00022598"/>
    </source>
</evidence>
<dbReference type="Pfam" id="PF01938">
    <property type="entry name" value="TRAM"/>
    <property type="match status" value="1"/>
</dbReference>
<dbReference type="SUPFAM" id="SSF52540">
    <property type="entry name" value="P-loop containing nucleoside triphosphate hydrolases"/>
    <property type="match status" value="1"/>
</dbReference>
<dbReference type="EMBL" id="CASHTH010001108">
    <property type="protein sequence ID" value="CAI8011543.1"/>
    <property type="molecule type" value="Genomic_DNA"/>
</dbReference>
<evidence type="ECO:0000259" key="12">
    <source>
        <dbReference type="PROSITE" id="PS50162"/>
    </source>
</evidence>
<keyword evidence="15" id="KW-1185">Reference proteome</keyword>
<feature type="domain" description="TRAM" evidence="13">
    <location>
        <begin position="499"/>
        <end position="560"/>
    </location>
</feature>
<dbReference type="InterPro" id="IPR027417">
    <property type="entry name" value="P-loop_NTPase"/>
</dbReference>
<evidence type="ECO:0000256" key="10">
    <source>
        <dbReference type="ARBA" id="ARBA00023125"/>
    </source>
</evidence>
<keyword evidence="5" id="KW-0227">DNA damage</keyword>
<dbReference type="PANTHER" id="PTHR32472:SF10">
    <property type="entry name" value="DNA REPAIR PROTEIN RADA-LIKE PROTEIN"/>
    <property type="match status" value="1"/>
</dbReference>
<dbReference type="GO" id="GO:0000725">
    <property type="term" value="P:recombinational repair"/>
    <property type="evidence" value="ECO:0007669"/>
    <property type="project" value="TreeGrafter"/>
</dbReference>
<name>A0AA35W807_GEOBA</name>
<keyword evidence="9" id="KW-0346">Stress response</keyword>
<dbReference type="InterPro" id="IPR020568">
    <property type="entry name" value="Ribosomal_Su5_D2-typ_SF"/>
</dbReference>
<dbReference type="Pfam" id="PF13541">
    <property type="entry name" value="ChlI"/>
    <property type="match status" value="1"/>
</dbReference>
<dbReference type="GO" id="GO:0006423">
    <property type="term" value="P:cysteinyl-tRNA aminoacylation"/>
    <property type="evidence" value="ECO:0007669"/>
    <property type="project" value="InterPro"/>
</dbReference>
<evidence type="ECO:0000256" key="4">
    <source>
        <dbReference type="ARBA" id="ARBA00022741"/>
    </source>
</evidence>
<dbReference type="GO" id="GO:0140664">
    <property type="term" value="F:ATP-dependent DNA damage sensor activity"/>
    <property type="evidence" value="ECO:0007669"/>
    <property type="project" value="InterPro"/>
</dbReference>
<evidence type="ECO:0000259" key="13">
    <source>
        <dbReference type="PROSITE" id="PS50926"/>
    </source>
</evidence>
<dbReference type="PROSITE" id="PS50162">
    <property type="entry name" value="RECA_2"/>
    <property type="match status" value="1"/>
</dbReference>
<dbReference type="InterPro" id="IPR002792">
    <property type="entry name" value="TRAM_dom"/>
</dbReference>
<dbReference type="GO" id="GO:0003684">
    <property type="term" value="F:damaged DNA binding"/>
    <property type="evidence" value="ECO:0007669"/>
    <property type="project" value="InterPro"/>
</dbReference>
<protein>
    <submittedName>
        <fullName evidence="14">DNA repair protein RadA</fullName>
    </submittedName>
</protein>
<dbReference type="SMART" id="SM00840">
    <property type="entry name" value="DALR_2"/>
    <property type="match status" value="1"/>
</dbReference>
<dbReference type="AlphaFoldDB" id="A0AA35W807"/>
<keyword evidence="2" id="KW-0436">Ligase</keyword>
<evidence type="ECO:0000256" key="9">
    <source>
        <dbReference type="ARBA" id="ARBA00023016"/>
    </source>
</evidence>
<keyword evidence="4" id="KW-0547">Nucleotide-binding</keyword>
<evidence type="ECO:0000256" key="3">
    <source>
        <dbReference type="ARBA" id="ARBA00022723"/>
    </source>
</evidence>
<keyword evidence="6" id="KW-0378">Hydrolase</keyword>
<dbReference type="GO" id="GO:0016787">
    <property type="term" value="F:hydrolase activity"/>
    <property type="evidence" value="ECO:0007669"/>
    <property type="project" value="UniProtKB-KW"/>
</dbReference>
<dbReference type="SUPFAM" id="SSF54211">
    <property type="entry name" value="Ribosomal protein S5 domain 2-like"/>
    <property type="match status" value="1"/>
</dbReference>
<evidence type="ECO:0000313" key="14">
    <source>
        <dbReference type="EMBL" id="CAI8011543.1"/>
    </source>
</evidence>
<proteinExistence type="predicted"/>
<dbReference type="SUPFAM" id="SSF88723">
    <property type="entry name" value="PIN domain-like"/>
    <property type="match status" value="1"/>
</dbReference>
<evidence type="ECO:0000256" key="1">
    <source>
        <dbReference type="ARBA" id="ARBA00001947"/>
    </source>
</evidence>
<dbReference type="InterPro" id="IPR020588">
    <property type="entry name" value="RecA_ATP-bd"/>
</dbReference>
<sequence>MSEFDRVLGGGIVPGSVVLIGGDPGIGKSTLLLQASDALSRNYGDVLYVSGEESVSQTKLRATRLGVSSDTLYVLCENNLEQIEKHIAARSPKVVIVDSIQTVYLSNIPSAPGSVTQIRECAGHLLICAKNRNIPVFLVGHVTKEGTLAGPRVLEHMVDTVLYFEGEQHHIYRILRAIKNRFGSTNEIGIFEMQSTGLVDVMNPSELFLSNREAEISGSVVVSSIEGTRPLLMEVQALVVPTNHGNPRNTAAGVDRHRIALLIAVLNKRVGINVADSDVFVNITGGLRIDEPGIDLGVMMAISSSHRNLPVDRQTVVIGEVGLGGEIRPVTHVERRIREAAKLGFRRVIFPEYNRKGLEIDEDIELSASEISGQMLATGFLFDDNLKIAIVLSLGYVGMMSGYHLSTTHIADSTEPLRRNKGRRGFDILRALQNNLGIDVEISEEEVPHLPEVDAKLVHLAQKQGATIITNDLNLNKVAELQSVNVLNINELSNAVRPVVIAGEVIQVLLLKEGKEPNQGVGYLDDGTMVIVEDGKPYIGSVINVEVTQMLRTSAGQMIFTRIKENDMDSDEQQDIDDKIINRAAELGVSAKQLAHQNGEAFFQDSLRLGIHPADVHPKATEHIPEMISLIQILIDKGAAYVIDGSVYYRVNQFAEYGKLSNRKPEDLLAGARVEIDERKEDPRDFDMWKAAKPGGWANRNRILSCYATHSTIYPTEVIRHFLISAHYRHPLDYNPESLVKSEGALRRLNNCLDALKKYDGQFNASETETSPLQDAIQTMKSRFTNAMDTDFNTAQALGAIFTLIGEVNRSLSTSDGADAPVFAQAYQALTETCEVLGIYNSDAQDDNNVEQRDQLIALLLEIRQQARNRKDWDTSDKIRDRLKELNIEIQDTREGATWKIIS</sequence>
<dbReference type="SUPFAM" id="SSF52374">
    <property type="entry name" value="Nucleotidylyl transferase"/>
    <property type="match status" value="1"/>
</dbReference>
<keyword evidence="7" id="KW-0862">Zinc</keyword>
<dbReference type="InterPro" id="IPR003593">
    <property type="entry name" value="AAA+_ATPase"/>
</dbReference>
<evidence type="ECO:0000256" key="11">
    <source>
        <dbReference type="ARBA" id="ARBA00023204"/>
    </source>
</evidence>
<dbReference type="InterPro" id="IPR009080">
    <property type="entry name" value="tRNAsynth_Ia_anticodon-bd"/>
</dbReference>
<dbReference type="InterPro" id="IPR029060">
    <property type="entry name" value="PIN-like_dom_sf"/>
</dbReference>
<comment type="caution">
    <text evidence="14">The sequence shown here is derived from an EMBL/GenBank/DDBJ whole genome shotgun (WGS) entry which is preliminary data.</text>
</comment>
<dbReference type="InterPro" id="IPR014721">
    <property type="entry name" value="Ribsml_uS5_D2-typ_fold_subgr"/>
</dbReference>
<dbReference type="Gene3D" id="1.20.120.1910">
    <property type="entry name" value="Cysteine-tRNA ligase, C-terminal anti-codon recognition domain"/>
    <property type="match status" value="1"/>
</dbReference>
<feature type="domain" description="RecA family profile 1" evidence="12">
    <location>
        <begin position="1"/>
        <end position="142"/>
    </location>
</feature>
<keyword evidence="11" id="KW-0234">DNA repair</keyword>
<keyword evidence="10" id="KW-0238">DNA-binding</keyword>
<dbReference type="NCBIfam" id="TIGR00416">
    <property type="entry name" value="sms"/>
    <property type="match status" value="1"/>
</dbReference>
<dbReference type="Pfam" id="PF01406">
    <property type="entry name" value="tRNA-synt_1e"/>
    <property type="match status" value="1"/>
</dbReference>
<dbReference type="Gene3D" id="3.40.50.300">
    <property type="entry name" value="P-loop containing nucleotide triphosphate hydrolases"/>
    <property type="match status" value="1"/>
</dbReference>
<keyword evidence="3" id="KW-0479">Metal-binding</keyword>
<comment type="cofactor">
    <cofactor evidence="1">
        <name>Zn(2+)</name>
        <dbReference type="ChEBI" id="CHEBI:29105"/>
    </cofactor>
</comment>
<accession>A0AA35W807</accession>
<dbReference type="PROSITE" id="PS50926">
    <property type="entry name" value="TRAM"/>
    <property type="match status" value="1"/>
</dbReference>
<dbReference type="GO" id="GO:0004817">
    <property type="term" value="F:cysteine-tRNA ligase activity"/>
    <property type="evidence" value="ECO:0007669"/>
    <property type="project" value="InterPro"/>
</dbReference>
<dbReference type="InterPro" id="IPR014729">
    <property type="entry name" value="Rossmann-like_a/b/a_fold"/>
</dbReference>
<dbReference type="Gene3D" id="3.40.50.1010">
    <property type="entry name" value="5'-nuclease"/>
    <property type="match status" value="1"/>
</dbReference>
<gene>
    <name evidence="14" type="ORF">GBAR_LOCUS7433</name>
</gene>
<keyword evidence="8" id="KW-0067">ATP-binding</keyword>
<evidence type="ECO:0000313" key="15">
    <source>
        <dbReference type="Proteomes" id="UP001174909"/>
    </source>
</evidence>
<dbReference type="Gene3D" id="3.30.230.10">
    <property type="match status" value="1"/>
</dbReference>
<dbReference type="GO" id="GO:0046872">
    <property type="term" value="F:metal ion binding"/>
    <property type="evidence" value="ECO:0007669"/>
    <property type="project" value="UniProtKB-KW"/>
</dbReference>
<dbReference type="InterPro" id="IPR015273">
    <property type="entry name" value="Cys-tRNA-synt_Ia_DALR"/>
</dbReference>
<dbReference type="Gene3D" id="3.40.50.620">
    <property type="entry name" value="HUPs"/>
    <property type="match status" value="1"/>
</dbReference>
<dbReference type="Pfam" id="PF09190">
    <property type="entry name" value="DALR_2"/>
    <property type="match status" value="1"/>
</dbReference>
<dbReference type="InterPro" id="IPR032678">
    <property type="entry name" value="tRNA-synt_1_cat_dom"/>
</dbReference>
<evidence type="ECO:0000256" key="6">
    <source>
        <dbReference type="ARBA" id="ARBA00022801"/>
    </source>
</evidence>
<dbReference type="Proteomes" id="UP001174909">
    <property type="component" value="Unassembled WGS sequence"/>
</dbReference>
<dbReference type="CDD" id="cd09877">
    <property type="entry name" value="PIN_YacL-like"/>
    <property type="match status" value="1"/>
</dbReference>
<dbReference type="CDD" id="cd01121">
    <property type="entry name" value="RadA_SMS_N"/>
    <property type="match status" value="1"/>
</dbReference>
<evidence type="ECO:0000256" key="7">
    <source>
        <dbReference type="ARBA" id="ARBA00022833"/>
    </source>
</evidence>
<evidence type="ECO:0000256" key="8">
    <source>
        <dbReference type="ARBA" id="ARBA00022840"/>
    </source>
</evidence>
<dbReference type="InterPro" id="IPR004504">
    <property type="entry name" value="DNA_repair_RadA"/>
</dbReference>
<dbReference type="GO" id="GO:0005524">
    <property type="term" value="F:ATP binding"/>
    <property type="evidence" value="ECO:0007669"/>
    <property type="project" value="UniProtKB-KW"/>
</dbReference>
<dbReference type="GO" id="GO:0005829">
    <property type="term" value="C:cytosol"/>
    <property type="evidence" value="ECO:0007669"/>
    <property type="project" value="TreeGrafter"/>
</dbReference>
<dbReference type="PRINTS" id="PR01874">
    <property type="entry name" value="DNAREPAIRADA"/>
</dbReference>
<dbReference type="FunFam" id="3.40.50.300:FF:000050">
    <property type="entry name" value="DNA repair protein RadA"/>
    <property type="match status" value="1"/>
</dbReference>
<dbReference type="SMART" id="SM00382">
    <property type="entry name" value="AAA"/>
    <property type="match status" value="1"/>
</dbReference>
<dbReference type="PANTHER" id="PTHR32472">
    <property type="entry name" value="DNA REPAIR PROTEIN RADA"/>
    <property type="match status" value="1"/>
</dbReference>
<organism evidence="14 15">
    <name type="scientific">Geodia barretti</name>
    <name type="common">Barrett's horny sponge</name>
    <dbReference type="NCBI Taxonomy" id="519541"/>
    <lineage>
        <taxon>Eukaryota</taxon>
        <taxon>Metazoa</taxon>
        <taxon>Porifera</taxon>
        <taxon>Demospongiae</taxon>
        <taxon>Heteroscleromorpha</taxon>
        <taxon>Tetractinellida</taxon>
        <taxon>Astrophorina</taxon>
        <taxon>Geodiidae</taxon>
        <taxon>Geodia</taxon>
    </lineage>
</organism>
<dbReference type="SUPFAM" id="SSF47323">
    <property type="entry name" value="Anticodon-binding domain of a subclass of class I aminoacyl-tRNA synthetases"/>
    <property type="match status" value="1"/>
</dbReference>
<reference evidence="14" key="1">
    <citation type="submission" date="2023-03" db="EMBL/GenBank/DDBJ databases">
        <authorList>
            <person name="Steffen K."/>
            <person name="Cardenas P."/>
        </authorList>
    </citation>
    <scope>NUCLEOTIDE SEQUENCE</scope>
</reference>
<dbReference type="Pfam" id="PF13481">
    <property type="entry name" value="AAA_25"/>
    <property type="match status" value="1"/>
</dbReference>
<evidence type="ECO:0000256" key="5">
    <source>
        <dbReference type="ARBA" id="ARBA00022763"/>
    </source>
</evidence>